<dbReference type="EMBL" id="PNIE01000053">
    <property type="protein sequence ID" value="PMP62812.1"/>
    <property type="molecule type" value="Genomic_DNA"/>
</dbReference>
<dbReference type="AlphaFoldDB" id="A0A2N7PJD6"/>
<reference evidence="1 2" key="1">
    <citation type="submission" date="2018-01" db="EMBL/GenBank/DDBJ databases">
        <title>Metagenomic assembled genomes from two thermal pools in the Uzon Caldera, Kamchatka, Russia.</title>
        <authorList>
            <person name="Wilkins L."/>
            <person name="Ettinger C."/>
        </authorList>
    </citation>
    <scope>NUCLEOTIDE SEQUENCE [LARGE SCALE GENOMIC DNA]</scope>
    <source>
        <strain evidence="1">ZAV-15</strain>
    </source>
</reference>
<gene>
    <name evidence="1" type="ORF">C0197_03865</name>
</gene>
<evidence type="ECO:0000313" key="2">
    <source>
        <dbReference type="Proteomes" id="UP000235731"/>
    </source>
</evidence>
<evidence type="ECO:0000313" key="1">
    <source>
        <dbReference type="EMBL" id="PMP62812.1"/>
    </source>
</evidence>
<proteinExistence type="predicted"/>
<accession>A0A2N7PJD6</accession>
<comment type="caution">
    <text evidence="1">The sequence shown here is derived from an EMBL/GenBank/DDBJ whole genome shotgun (WGS) entry which is preliminary data.</text>
</comment>
<dbReference type="Proteomes" id="UP000235731">
    <property type="component" value="Unassembled WGS sequence"/>
</dbReference>
<protein>
    <submittedName>
        <fullName evidence="1">Uncharacterized protein</fullName>
    </submittedName>
</protein>
<organism evidence="1 2">
    <name type="scientific">Caldimicrobium thiodismutans</name>
    <dbReference type="NCBI Taxonomy" id="1653476"/>
    <lineage>
        <taxon>Bacteria</taxon>
        <taxon>Pseudomonadati</taxon>
        <taxon>Thermodesulfobacteriota</taxon>
        <taxon>Thermodesulfobacteria</taxon>
        <taxon>Thermodesulfobacteriales</taxon>
        <taxon>Thermodesulfobacteriaceae</taxon>
        <taxon>Caldimicrobium</taxon>
    </lineage>
</organism>
<name>A0A2N7PJD6_9BACT</name>
<sequence length="138" mass="15890">MQNQPVARKPVLFQLPTGLYLGMVCYNPLYENLQFVLEKKEFFEVEWPALMISQEKGLFPVLIGLPHITVQRTQILWYATHIPAELLRQYQAFLPYPSGETVLPPKEDTIKSSSKVSTKKTEEKIIPFPLKKEPSDIS</sequence>